<evidence type="ECO:0000256" key="6">
    <source>
        <dbReference type="ARBA" id="ARBA00022840"/>
    </source>
</evidence>
<dbReference type="GO" id="GO:0008553">
    <property type="term" value="F:P-type proton-exporting transporter activity"/>
    <property type="evidence" value="ECO:0007669"/>
    <property type="project" value="UniProtKB-EC"/>
</dbReference>
<comment type="similarity">
    <text evidence="2">Belongs to the cation transport ATPase (P-type) (TC 3.A.3) family. Type IIIA subfamily.</text>
</comment>
<keyword evidence="9" id="KW-1133">Transmembrane helix</keyword>
<protein>
    <recommendedName>
        <fullName evidence="3">P-type H(+)-exporting transporter</fullName>
        <ecNumber evidence="3">7.1.2.1</ecNumber>
    </recommendedName>
</protein>
<evidence type="ECO:0000256" key="8">
    <source>
        <dbReference type="ARBA" id="ARBA00022967"/>
    </source>
</evidence>
<dbReference type="Gene3D" id="3.40.1110.10">
    <property type="entry name" value="Calcium-transporting ATPase, cytoplasmic domain N"/>
    <property type="match status" value="1"/>
</dbReference>
<dbReference type="EC" id="7.1.2.1" evidence="3"/>
<dbReference type="SUPFAM" id="SSF81660">
    <property type="entry name" value="Metal cation-transporting ATPase, ATP-binding domain N"/>
    <property type="match status" value="1"/>
</dbReference>
<evidence type="ECO:0000256" key="4">
    <source>
        <dbReference type="ARBA" id="ARBA00022692"/>
    </source>
</evidence>
<evidence type="ECO:0000256" key="3">
    <source>
        <dbReference type="ARBA" id="ARBA00012476"/>
    </source>
</evidence>
<keyword evidence="7" id="KW-0460">Magnesium</keyword>
<dbReference type="AlphaFoldDB" id="A0A803ML36"/>
<keyword evidence="8" id="KW-1278">Translocase</keyword>
<evidence type="ECO:0000256" key="10">
    <source>
        <dbReference type="ARBA" id="ARBA00023136"/>
    </source>
</evidence>
<keyword evidence="6" id="KW-0067">ATP-binding</keyword>
<dbReference type="PANTHER" id="PTHR42861">
    <property type="entry name" value="CALCIUM-TRANSPORTING ATPASE"/>
    <property type="match status" value="1"/>
</dbReference>
<evidence type="ECO:0000313" key="11">
    <source>
        <dbReference type="EnsemblPlants" id="AUR62031648-RA:cds"/>
    </source>
</evidence>
<keyword evidence="5" id="KW-0547">Nucleotide-binding</keyword>
<dbReference type="GO" id="GO:0005524">
    <property type="term" value="F:ATP binding"/>
    <property type="evidence" value="ECO:0007669"/>
    <property type="project" value="UniProtKB-KW"/>
</dbReference>
<organism evidence="11 12">
    <name type="scientific">Chenopodium quinoa</name>
    <name type="common">Quinoa</name>
    <dbReference type="NCBI Taxonomy" id="63459"/>
    <lineage>
        <taxon>Eukaryota</taxon>
        <taxon>Viridiplantae</taxon>
        <taxon>Streptophyta</taxon>
        <taxon>Embryophyta</taxon>
        <taxon>Tracheophyta</taxon>
        <taxon>Spermatophyta</taxon>
        <taxon>Magnoliopsida</taxon>
        <taxon>eudicotyledons</taxon>
        <taxon>Gunneridae</taxon>
        <taxon>Pentapetalae</taxon>
        <taxon>Caryophyllales</taxon>
        <taxon>Chenopodiaceae</taxon>
        <taxon>Chenopodioideae</taxon>
        <taxon>Atripliceae</taxon>
        <taxon>Chenopodium</taxon>
    </lineage>
</organism>
<evidence type="ECO:0000256" key="9">
    <source>
        <dbReference type="ARBA" id="ARBA00022989"/>
    </source>
</evidence>
<evidence type="ECO:0000256" key="5">
    <source>
        <dbReference type="ARBA" id="ARBA00022741"/>
    </source>
</evidence>
<evidence type="ECO:0000313" key="12">
    <source>
        <dbReference type="Proteomes" id="UP000596660"/>
    </source>
</evidence>
<sequence length="319" mass="35389">MTATEEMAGMDVFVKGIDADTMVLMAARASRMENQDAIDAAIVGTLADPKEAFKKFTSFLNPTDKHTALTYIDSDGKMHRVSKGAPEQILNLAYNKSEIERRVHAVIDKYAERGFRSLGVAYQEIPDGKKDSSGGPWQFIGLLPLFDPPRHDSAETIGRALDLGVNVKMITGYWLAKLGSNSVSEVVAEEEVWCAVWNTRGPPKIKALYMECGEGEYGGQGEAYASSYHIRCSLSTVWARNIWQYNDLRANLEDAPNEDLAELWLWLCKKYDAGVVCLMAALMWAAWRGRNLTLFQEGAASPPFCWSTSTGYLCAMEEA</sequence>
<reference evidence="11" key="2">
    <citation type="submission" date="2021-03" db="UniProtKB">
        <authorList>
            <consortium name="EnsemblPlants"/>
        </authorList>
    </citation>
    <scope>IDENTIFICATION</scope>
</reference>
<reference evidence="11" key="1">
    <citation type="journal article" date="2017" name="Nature">
        <title>The genome of Chenopodium quinoa.</title>
        <authorList>
            <person name="Jarvis D.E."/>
            <person name="Ho Y.S."/>
            <person name="Lightfoot D.J."/>
            <person name="Schmoeckel S.M."/>
            <person name="Li B."/>
            <person name="Borm T.J.A."/>
            <person name="Ohyanagi H."/>
            <person name="Mineta K."/>
            <person name="Michell C.T."/>
            <person name="Saber N."/>
            <person name="Kharbatia N.M."/>
            <person name="Rupper R.R."/>
            <person name="Sharp A.R."/>
            <person name="Dally N."/>
            <person name="Boughton B.A."/>
            <person name="Woo Y.H."/>
            <person name="Gao G."/>
            <person name="Schijlen E.G.W.M."/>
            <person name="Guo X."/>
            <person name="Momin A.A."/>
            <person name="Negrao S."/>
            <person name="Al-Babili S."/>
            <person name="Gehring C."/>
            <person name="Roessner U."/>
            <person name="Jung C."/>
            <person name="Murphy K."/>
            <person name="Arold S.T."/>
            <person name="Gojobori T."/>
            <person name="van der Linden C.G."/>
            <person name="van Loo E.N."/>
            <person name="Jellen E.N."/>
            <person name="Maughan P.J."/>
            <person name="Tester M."/>
        </authorList>
    </citation>
    <scope>NUCLEOTIDE SEQUENCE [LARGE SCALE GENOMIC DNA]</scope>
    <source>
        <strain evidence="11">cv. PI 614886</strain>
    </source>
</reference>
<comment type="subcellular location">
    <subcellularLocation>
        <location evidence="1">Membrane</location>
        <topology evidence="1">Multi-pass membrane protein</topology>
    </subcellularLocation>
</comment>
<dbReference type="Gramene" id="AUR62031648-RA">
    <property type="protein sequence ID" value="AUR62031648-RA:cds"/>
    <property type="gene ID" value="AUR62031648"/>
</dbReference>
<dbReference type="GO" id="GO:0016020">
    <property type="term" value="C:membrane"/>
    <property type="evidence" value="ECO:0007669"/>
    <property type="project" value="UniProtKB-SubCell"/>
</dbReference>
<dbReference type="Gene3D" id="3.40.50.1000">
    <property type="entry name" value="HAD superfamily/HAD-like"/>
    <property type="match status" value="1"/>
</dbReference>
<dbReference type="FunFam" id="3.40.1110.10:FF:000005">
    <property type="entry name" value="Plasma membrane ATPase"/>
    <property type="match status" value="1"/>
</dbReference>
<keyword evidence="4" id="KW-0812">Transmembrane</keyword>
<name>A0A803ML36_CHEQI</name>
<dbReference type="EnsemblPlants" id="AUR62031648-RA">
    <property type="protein sequence ID" value="AUR62031648-RA:cds"/>
    <property type="gene ID" value="AUR62031648"/>
</dbReference>
<dbReference type="Proteomes" id="UP000596660">
    <property type="component" value="Unplaced"/>
</dbReference>
<keyword evidence="12" id="KW-1185">Reference proteome</keyword>
<proteinExistence type="inferred from homology"/>
<accession>A0A803ML36</accession>
<evidence type="ECO:0000256" key="2">
    <source>
        <dbReference type="ARBA" id="ARBA00008804"/>
    </source>
</evidence>
<evidence type="ECO:0000256" key="1">
    <source>
        <dbReference type="ARBA" id="ARBA00004141"/>
    </source>
</evidence>
<dbReference type="InterPro" id="IPR023214">
    <property type="entry name" value="HAD_sf"/>
</dbReference>
<keyword evidence="10" id="KW-0472">Membrane</keyword>
<dbReference type="InterPro" id="IPR023299">
    <property type="entry name" value="ATPase_P-typ_cyto_dom_N"/>
</dbReference>
<evidence type="ECO:0000256" key="7">
    <source>
        <dbReference type="ARBA" id="ARBA00022842"/>
    </source>
</evidence>